<feature type="transmembrane region" description="Helical" evidence="5">
    <location>
        <begin position="134"/>
        <end position="157"/>
    </location>
</feature>
<dbReference type="PANTHER" id="PTHR37422:SF23">
    <property type="entry name" value="TEICHURONIC ACID BIOSYNTHESIS PROTEIN TUAE"/>
    <property type="match status" value="1"/>
</dbReference>
<keyword evidence="8" id="KW-1185">Reference proteome</keyword>
<dbReference type="Proteomes" id="UP001330434">
    <property type="component" value="Chromosome"/>
</dbReference>
<evidence type="ECO:0000313" key="7">
    <source>
        <dbReference type="EMBL" id="WVX66878.1"/>
    </source>
</evidence>
<dbReference type="InterPro" id="IPR051533">
    <property type="entry name" value="WaaL-like"/>
</dbReference>
<keyword evidence="3 5" id="KW-1133">Transmembrane helix</keyword>
<evidence type="ECO:0000256" key="5">
    <source>
        <dbReference type="SAM" id="Phobius"/>
    </source>
</evidence>
<sequence>MSNQKFFSLTLNLNQSFRDIGYLLPFLIGSTILPFIVIDIFNHPYMWGKTYSVFIAASLGLGILIFTPLQSYLIKLTARTRYLLWGLLGTLIFNYFFHEVNPFYVETFQRIVFWALVFFFVAFLKIINEGESYLIFIPLFVGLTVFIFIDLLLYVIFAEHLPYLTFGNQNISAEYVGFCFALMMGVRRKFEQQGYGKILDFLIPFSGTYILYTNCRSAYIGAILVVFYMLVMRELNLKKFFRLFTIFFIFSLLLYIVFISFHDPKLLGTVLNKTTSTSGRWIIFLDSLNMLLDKPFGSGLGSYEFSSIPYLTNLFPNLNEGMIFKSPHVEFLRFLIEDGIVAAGLMAAVILFYLYDVRKLLPQTLRTHPEIVAYFIFFSVHFAVQFPLDNPFPFFMTAFMVAYFITSLNVDVIPLRSSIVKTVLPLLFVILCVGTLTQIFSRYIDHTYPSHRKLNALACHLDPSNWSACLNVVSIDLSQGNLKEAEKGAKAELLRRPNNYHAMRYLAYAYLDQNDKKNACNLLEKYDDFFANHSSLNGLKLEKCLNYGRK</sequence>
<feature type="transmembrane region" description="Helical" evidence="5">
    <location>
        <begin position="81"/>
        <end position="98"/>
    </location>
</feature>
<feature type="transmembrane region" description="Helical" evidence="5">
    <location>
        <begin position="209"/>
        <end position="231"/>
    </location>
</feature>
<proteinExistence type="predicted"/>
<feature type="transmembrane region" description="Helical" evidence="5">
    <location>
        <begin position="422"/>
        <end position="444"/>
    </location>
</feature>
<protein>
    <submittedName>
        <fullName evidence="7">O-antigen ligase family protein</fullName>
    </submittedName>
</protein>
<dbReference type="InterPro" id="IPR011990">
    <property type="entry name" value="TPR-like_helical_dom_sf"/>
</dbReference>
<keyword evidence="7" id="KW-0436">Ligase</keyword>
<gene>
    <name evidence="7" type="ORF">Bealeia1_01067</name>
</gene>
<name>A0ABZ2C3G7_9PROT</name>
<feature type="transmembrane region" description="Helical" evidence="5">
    <location>
        <begin position="20"/>
        <end position="38"/>
    </location>
</feature>
<dbReference type="PANTHER" id="PTHR37422">
    <property type="entry name" value="TEICHURONIC ACID BIOSYNTHESIS PROTEIN TUAE"/>
    <property type="match status" value="1"/>
</dbReference>
<evidence type="ECO:0000259" key="6">
    <source>
        <dbReference type="Pfam" id="PF04932"/>
    </source>
</evidence>
<feature type="transmembrane region" description="Helical" evidence="5">
    <location>
        <begin position="243"/>
        <end position="261"/>
    </location>
</feature>
<keyword evidence="2 5" id="KW-0812">Transmembrane</keyword>
<feature type="transmembrane region" description="Helical" evidence="5">
    <location>
        <begin position="50"/>
        <end position="69"/>
    </location>
</feature>
<feature type="transmembrane region" description="Helical" evidence="5">
    <location>
        <begin position="367"/>
        <end position="386"/>
    </location>
</feature>
<evidence type="ECO:0000256" key="4">
    <source>
        <dbReference type="ARBA" id="ARBA00023136"/>
    </source>
</evidence>
<evidence type="ECO:0000256" key="3">
    <source>
        <dbReference type="ARBA" id="ARBA00022989"/>
    </source>
</evidence>
<dbReference type="Gene3D" id="1.25.40.10">
    <property type="entry name" value="Tetratricopeptide repeat domain"/>
    <property type="match status" value="1"/>
</dbReference>
<feature type="transmembrane region" description="Helical" evidence="5">
    <location>
        <begin position="392"/>
        <end position="410"/>
    </location>
</feature>
<reference evidence="7 8" key="1">
    <citation type="journal article" date="2024" name="Environ. Microbiol.">
        <title>Novel evolutionary insights on the interactions of the Holosporales (Alphaproteobacteria) with eukaryotic hosts from comparative genomics.</title>
        <authorList>
            <person name="Giovannini M."/>
            <person name="Petroni G."/>
            <person name="Castelli M."/>
        </authorList>
    </citation>
    <scope>NUCLEOTIDE SEQUENCE [LARGE SCALE GENOMIC DNA]</scope>
    <source>
        <strain evidence="7 8">US_Bl 15I1</strain>
    </source>
</reference>
<accession>A0ABZ2C3G7</accession>
<evidence type="ECO:0000256" key="2">
    <source>
        <dbReference type="ARBA" id="ARBA00022692"/>
    </source>
</evidence>
<dbReference type="Pfam" id="PF04932">
    <property type="entry name" value="Wzy_C"/>
    <property type="match status" value="1"/>
</dbReference>
<evidence type="ECO:0000256" key="1">
    <source>
        <dbReference type="ARBA" id="ARBA00004141"/>
    </source>
</evidence>
<keyword evidence="4 5" id="KW-0472">Membrane</keyword>
<dbReference type="EMBL" id="CP133270">
    <property type="protein sequence ID" value="WVX66878.1"/>
    <property type="molecule type" value="Genomic_DNA"/>
</dbReference>
<feature type="transmembrane region" description="Helical" evidence="5">
    <location>
        <begin position="331"/>
        <end position="355"/>
    </location>
</feature>
<dbReference type="SUPFAM" id="SSF48452">
    <property type="entry name" value="TPR-like"/>
    <property type="match status" value="1"/>
</dbReference>
<comment type="subcellular location">
    <subcellularLocation>
        <location evidence="1">Membrane</location>
        <topology evidence="1">Multi-pass membrane protein</topology>
    </subcellularLocation>
</comment>
<organism evidence="7 8">
    <name type="scientific">Candidatus Bealeia paramacronuclearis</name>
    <dbReference type="NCBI Taxonomy" id="1921001"/>
    <lineage>
        <taxon>Bacteria</taxon>
        <taxon>Pseudomonadati</taxon>
        <taxon>Pseudomonadota</taxon>
        <taxon>Alphaproteobacteria</taxon>
        <taxon>Holosporales</taxon>
        <taxon>Holosporaceae</taxon>
        <taxon>Candidatus Bealeia</taxon>
    </lineage>
</organism>
<evidence type="ECO:0000313" key="8">
    <source>
        <dbReference type="Proteomes" id="UP001330434"/>
    </source>
</evidence>
<dbReference type="RefSeq" id="WP_331255696.1">
    <property type="nucleotide sequence ID" value="NZ_CP133270.1"/>
</dbReference>
<feature type="domain" description="O-antigen ligase-related" evidence="6">
    <location>
        <begin position="206"/>
        <end position="345"/>
    </location>
</feature>
<dbReference type="InterPro" id="IPR007016">
    <property type="entry name" value="O-antigen_ligase-rel_domated"/>
</dbReference>
<dbReference type="GO" id="GO:0016874">
    <property type="term" value="F:ligase activity"/>
    <property type="evidence" value="ECO:0007669"/>
    <property type="project" value="UniProtKB-KW"/>
</dbReference>
<feature type="transmembrane region" description="Helical" evidence="5">
    <location>
        <begin position="110"/>
        <end position="127"/>
    </location>
</feature>